<name>A0A4Y9FM36_STRAI</name>
<dbReference type="EMBL" id="SPQA01000022">
    <property type="protein sequence ID" value="TFU30287.1"/>
    <property type="molecule type" value="Genomic_DNA"/>
</dbReference>
<dbReference type="Proteomes" id="UP000297747">
    <property type="component" value="Unassembled WGS sequence"/>
</dbReference>
<reference evidence="2 3" key="1">
    <citation type="submission" date="2019-03" db="EMBL/GenBank/DDBJ databases">
        <title>Diversity of the mouse oral microbiome.</title>
        <authorList>
            <person name="Joseph S."/>
            <person name="Aduse-Opoku J."/>
            <person name="Curtis M."/>
            <person name="Wade W."/>
            <person name="Hashim A."/>
        </authorList>
    </citation>
    <scope>NUCLEOTIDE SEQUENCE [LARGE SCALE GENOMIC DNA]</scope>
    <source>
        <strain evidence="2 3">HT4</strain>
    </source>
</reference>
<keyword evidence="1" id="KW-1133">Transmembrane helix</keyword>
<comment type="caution">
    <text evidence="2">The sequence shown here is derived from an EMBL/GenBank/DDBJ whole genome shotgun (WGS) entry which is preliminary data.</text>
</comment>
<accession>A0A4Y9FM36</accession>
<keyword evidence="1" id="KW-0812">Transmembrane</keyword>
<keyword evidence="1" id="KW-0472">Membrane</keyword>
<evidence type="ECO:0000313" key="3">
    <source>
        <dbReference type="Proteomes" id="UP000297747"/>
    </source>
</evidence>
<feature type="transmembrane region" description="Helical" evidence="1">
    <location>
        <begin position="20"/>
        <end position="45"/>
    </location>
</feature>
<protein>
    <submittedName>
        <fullName evidence="2">Uncharacterized protein</fullName>
    </submittedName>
</protein>
<dbReference type="AlphaFoldDB" id="A0A4Y9FM36"/>
<evidence type="ECO:0000256" key="1">
    <source>
        <dbReference type="SAM" id="Phobius"/>
    </source>
</evidence>
<organism evidence="2 3">
    <name type="scientific">Streptococcus acidominimus</name>
    <dbReference type="NCBI Taxonomy" id="1326"/>
    <lineage>
        <taxon>Bacteria</taxon>
        <taxon>Bacillati</taxon>
        <taxon>Bacillota</taxon>
        <taxon>Bacilli</taxon>
        <taxon>Lactobacillales</taxon>
        <taxon>Streptococcaceae</taxon>
        <taxon>Streptococcus</taxon>
    </lineage>
</organism>
<proteinExistence type="predicted"/>
<sequence length="103" mass="11718">MKALLLSEKVEVQKSLRSNLIGMFISSVTLVVYAVVGWNVMMAFYGSATVMFMSLLLVLPFIPCLLYFIFGISLLILTWMFMMKAGEAKQKMNSLEFQSQFIK</sequence>
<gene>
    <name evidence="2" type="ORF">E4U01_06715</name>
</gene>
<evidence type="ECO:0000313" key="2">
    <source>
        <dbReference type="EMBL" id="TFU30287.1"/>
    </source>
</evidence>
<feature type="transmembrane region" description="Helical" evidence="1">
    <location>
        <begin position="51"/>
        <end position="82"/>
    </location>
</feature>
<dbReference type="RefSeq" id="WP_135053037.1">
    <property type="nucleotide sequence ID" value="NZ_CAKOCW010000029.1"/>
</dbReference>